<dbReference type="SUPFAM" id="SSF51445">
    <property type="entry name" value="(Trans)glycosidases"/>
    <property type="match status" value="1"/>
</dbReference>
<dbReference type="Proteomes" id="UP000283805">
    <property type="component" value="Unassembled WGS sequence"/>
</dbReference>
<dbReference type="GO" id="GO:0005975">
    <property type="term" value="P:carbohydrate metabolic process"/>
    <property type="evidence" value="ECO:0007669"/>
    <property type="project" value="InterPro"/>
</dbReference>
<dbReference type="PRINTS" id="PR00133">
    <property type="entry name" value="GLHYDRLASE3"/>
</dbReference>
<evidence type="ECO:0000256" key="4">
    <source>
        <dbReference type="SAM" id="MobiDB-lite"/>
    </source>
</evidence>
<sequence>MGANGTDLVDDLSLGEKIDLVHGAPDPDGKATGYVPGIDRVGVPPLRMVDGPLGVRALGAQATAFPASIALASSWNPELAREFGAALGRETAAREQDVLLGPGVNIIRVPHGGRNFEYYSEDPHLTSRIGVGTIEGIQSADVAATVKHHVANNQETNRYEVSADVSERALREIYLPAFRAAVEEADVRSVMTAYNRVNGTHMSDHEYLISDVLKDEWGFDGVVVSDWWGTRSTVDAARAGLDLEMPGVELEEFLPADPEEMDAPDGGDGTDDGALPPLPDVPAYFGDPLREAVETGDVDESVLDEKVS</sequence>
<keyword evidence="3" id="KW-0119">Carbohydrate metabolism</keyword>
<dbReference type="Gene3D" id="3.20.20.300">
    <property type="entry name" value="Glycoside hydrolase, family 3, N-terminal domain"/>
    <property type="match status" value="1"/>
</dbReference>
<keyword evidence="7" id="KW-1185">Reference proteome</keyword>
<feature type="compositionally biased region" description="Acidic residues" evidence="4">
    <location>
        <begin position="257"/>
        <end position="271"/>
    </location>
</feature>
<dbReference type="EMBL" id="RAPO01000001">
    <property type="protein sequence ID" value="RKD98009.1"/>
    <property type="molecule type" value="Genomic_DNA"/>
</dbReference>
<evidence type="ECO:0000256" key="2">
    <source>
        <dbReference type="ARBA" id="ARBA00022801"/>
    </source>
</evidence>
<dbReference type="PROSITE" id="PS00775">
    <property type="entry name" value="GLYCOSYL_HYDROL_F3"/>
    <property type="match status" value="1"/>
</dbReference>
<reference evidence="6 7" key="1">
    <citation type="submission" date="2018-09" db="EMBL/GenBank/DDBJ databases">
        <title>Genomic Encyclopedia of Archaeal and Bacterial Type Strains, Phase II (KMG-II): from individual species to whole genera.</title>
        <authorList>
            <person name="Goeker M."/>
        </authorList>
    </citation>
    <scope>NUCLEOTIDE SEQUENCE [LARGE SCALE GENOMIC DNA]</scope>
    <source>
        <strain evidence="6 7">DSM 13151</strain>
    </source>
</reference>
<dbReference type="InterPro" id="IPR036962">
    <property type="entry name" value="Glyco_hydro_3_N_sf"/>
</dbReference>
<gene>
    <name evidence="6" type="ORF">ATJ93_1009</name>
</gene>
<dbReference type="AlphaFoldDB" id="A0A3R7EHQ6"/>
<comment type="similarity">
    <text evidence="1">Belongs to the glycosyl hydrolase 3 family.</text>
</comment>
<dbReference type="InterPro" id="IPR001764">
    <property type="entry name" value="Glyco_hydro_3_N"/>
</dbReference>
<dbReference type="InterPro" id="IPR019800">
    <property type="entry name" value="Glyco_hydro_3_AS"/>
</dbReference>
<dbReference type="GO" id="GO:0004553">
    <property type="term" value="F:hydrolase activity, hydrolyzing O-glycosyl compounds"/>
    <property type="evidence" value="ECO:0007669"/>
    <property type="project" value="InterPro"/>
</dbReference>
<dbReference type="Pfam" id="PF00933">
    <property type="entry name" value="Glyco_hydro_3"/>
    <property type="match status" value="1"/>
</dbReference>
<dbReference type="PANTHER" id="PTHR42715">
    <property type="entry name" value="BETA-GLUCOSIDASE"/>
    <property type="match status" value="1"/>
</dbReference>
<evidence type="ECO:0000313" key="6">
    <source>
        <dbReference type="EMBL" id="RKD98009.1"/>
    </source>
</evidence>
<dbReference type="PANTHER" id="PTHR42715:SF10">
    <property type="entry name" value="BETA-GLUCOSIDASE"/>
    <property type="match status" value="1"/>
</dbReference>
<evidence type="ECO:0000256" key="3">
    <source>
        <dbReference type="ARBA" id="ARBA00023277"/>
    </source>
</evidence>
<evidence type="ECO:0000259" key="5">
    <source>
        <dbReference type="Pfam" id="PF00933"/>
    </source>
</evidence>
<organism evidence="6 7">
    <name type="scientific">Halopiger aswanensis</name>
    <dbReference type="NCBI Taxonomy" id="148449"/>
    <lineage>
        <taxon>Archaea</taxon>
        <taxon>Methanobacteriati</taxon>
        <taxon>Methanobacteriota</taxon>
        <taxon>Stenosarchaea group</taxon>
        <taxon>Halobacteria</taxon>
        <taxon>Halobacteriales</taxon>
        <taxon>Natrialbaceae</taxon>
        <taxon>Halopiger</taxon>
    </lineage>
</organism>
<comment type="caution">
    <text evidence="6">The sequence shown here is derived from an EMBL/GenBank/DDBJ whole genome shotgun (WGS) entry which is preliminary data.</text>
</comment>
<protein>
    <submittedName>
        <fullName evidence="6">Beta-glucosidase</fullName>
    </submittedName>
</protein>
<dbReference type="InterPro" id="IPR050288">
    <property type="entry name" value="Cellulose_deg_GH3"/>
</dbReference>
<dbReference type="InterPro" id="IPR017853">
    <property type="entry name" value="GH"/>
</dbReference>
<proteinExistence type="inferred from homology"/>
<evidence type="ECO:0000256" key="1">
    <source>
        <dbReference type="ARBA" id="ARBA00005336"/>
    </source>
</evidence>
<evidence type="ECO:0000313" key="7">
    <source>
        <dbReference type="Proteomes" id="UP000283805"/>
    </source>
</evidence>
<feature type="region of interest" description="Disordered" evidence="4">
    <location>
        <begin position="257"/>
        <end position="308"/>
    </location>
</feature>
<keyword evidence="2" id="KW-0378">Hydrolase</keyword>
<feature type="domain" description="Glycoside hydrolase family 3 N-terminal" evidence="5">
    <location>
        <begin position="40"/>
        <end position="235"/>
    </location>
</feature>
<accession>A0A3R7EHQ6</accession>
<name>A0A3R7EHQ6_9EURY</name>